<protein>
    <submittedName>
        <fullName evidence="1">Uncharacterized protein</fullName>
    </submittedName>
</protein>
<reference evidence="1 2" key="1">
    <citation type="submission" date="2017-09" db="EMBL/GenBank/DDBJ databases">
        <title>Depth-based differentiation of microbial function through sediment-hosted aquifers and enrichment of novel symbionts in the deep terrestrial subsurface.</title>
        <authorList>
            <person name="Probst A.J."/>
            <person name="Ladd B."/>
            <person name="Jarett J.K."/>
            <person name="Geller-Mcgrath D.E."/>
            <person name="Sieber C.M."/>
            <person name="Emerson J.B."/>
            <person name="Anantharaman K."/>
            <person name="Thomas B.C."/>
            <person name="Malmstrom R."/>
            <person name="Stieglmeier M."/>
            <person name="Klingl A."/>
            <person name="Woyke T."/>
            <person name="Ryan C.M."/>
            <person name="Banfield J.F."/>
        </authorList>
    </citation>
    <scope>NUCLEOTIDE SEQUENCE [LARGE SCALE GENOMIC DNA]</scope>
    <source>
        <strain evidence="1">CG22_combo_CG10-13_8_21_14_all_39_12</strain>
    </source>
</reference>
<proteinExistence type="predicted"/>
<evidence type="ECO:0000313" key="1">
    <source>
        <dbReference type="EMBL" id="PIP56232.1"/>
    </source>
</evidence>
<organism evidence="1 2">
    <name type="scientific">candidate division WWE3 bacterium CG22_combo_CG10-13_8_21_14_all_39_12</name>
    <dbReference type="NCBI Taxonomy" id="1975094"/>
    <lineage>
        <taxon>Bacteria</taxon>
        <taxon>Katanobacteria</taxon>
    </lineage>
</organism>
<name>A0A2H0BEY5_UNCKA</name>
<dbReference type="AlphaFoldDB" id="A0A2H0BEY5"/>
<evidence type="ECO:0000313" key="2">
    <source>
        <dbReference type="Proteomes" id="UP000228495"/>
    </source>
</evidence>
<gene>
    <name evidence="1" type="ORF">COX05_04145</name>
</gene>
<sequence length="64" mass="7514">MKKLIEYFLTIINYQDGSIASTSFFDYSSSKKKRIIETAGREANEQQLQLVKEYERKSLLQPHV</sequence>
<comment type="caution">
    <text evidence="1">The sequence shown here is derived from an EMBL/GenBank/DDBJ whole genome shotgun (WGS) entry which is preliminary data.</text>
</comment>
<dbReference type="Proteomes" id="UP000228495">
    <property type="component" value="Unassembled WGS sequence"/>
</dbReference>
<dbReference type="EMBL" id="PCSU01000071">
    <property type="protein sequence ID" value="PIP56232.1"/>
    <property type="molecule type" value="Genomic_DNA"/>
</dbReference>
<accession>A0A2H0BEY5</accession>